<organism evidence="3">
    <name type="scientific">Clastoptera arizonana</name>
    <name type="common">Arizona spittle bug</name>
    <dbReference type="NCBI Taxonomy" id="38151"/>
    <lineage>
        <taxon>Eukaryota</taxon>
        <taxon>Metazoa</taxon>
        <taxon>Ecdysozoa</taxon>
        <taxon>Arthropoda</taxon>
        <taxon>Hexapoda</taxon>
        <taxon>Insecta</taxon>
        <taxon>Pterygota</taxon>
        <taxon>Neoptera</taxon>
        <taxon>Paraneoptera</taxon>
        <taxon>Hemiptera</taxon>
        <taxon>Auchenorrhyncha</taxon>
        <taxon>Cercopoidea</taxon>
        <taxon>Clastopteridae</taxon>
        <taxon>Clastoptera</taxon>
    </lineage>
</organism>
<proteinExistence type="predicted"/>
<evidence type="ECO:0000259" key="2">
    <source>
        <dbReference type="PROSITE" id="PS50835"/>
    </source>
</evidence>
<protein>
    <recommendedName>
        <fullName evidence="2">Ig-like domain-containing protein</fullName>
    </recommendedName>
</protein>
<dbReference type="PANTHER" id="PTHR21261">
    <property type="entry name" value="BEAT PROTEIN"/>
    <property type="match status" value="1"/>
</dbReference>
<dbReference type="PANTHER" id="PTHR21261:SF2">
    <property type="entry name" value="GH04238P-RELATED"/>
    <property type="match status" value="1"/>
</dbReference>
<feature type="domain" description="Ig-like" evidence="2">
    <location>
        <begin position="8"/>
        <end position="134"/>
    </location>
</feature>
<reference evidence="3" key="1">
    <citation type="submission" date="2015-12" db="EMBL/GenBank/DDBJ databases">
        <title>De novo transcriptome assembly of four potential Pierce s Disease insect vectors from Arizona vineyards.</title>
        <authorList>
            <person name="Tassone E.E."/>
        </authorList>
    </citation>
    <scope>NUCLEOTIDE SEQUENCE</scope>
</reference>
<feature type="signal peptide" evidence="1">
    <location>
        <begin position="1"/>
        <end position="21"/>
    </location>
</feature>
<dbReference type="Gene3D" id="2.60.40.10">
    <property type="entry name" value="Immunoglobulins"/>
    <property type="match status" value="2"/>
</dbReference>
<name>A0A1B6DGH1_9HEMI</name>
<dbReference type="EMBL" id="GEDC01012511">
    <property type="protein sequence ID" value="JAS24787.1"/>
    <property type="molecule type" value="Transcribed_RNA"/>
</dbReference>
<dbReference type="CDD" id="cd00096">
    <property type="entry name" value="Ig"/>
    <property type="match status" value="1"/>
</dbReference>
<dbReference type="PROSITE" id="PS50835">
    <property type="entry name" value="IG_LIKE"/>
    <property type="match status" value="1"/>
</dbReference>
<sequence>MALCGACPALLVVFVAHCVLGVTINSLKVPAQVLNGKDAILDCEYTYRSADLSAATDLVVKWFFNGGPEPVYQWIPNQKPQDLGILRGRLNLDYRASSKPEAMHRALYIVNPTTELSGEYKCFVSTFTDEDFMTKNMIVFSPGKSLEMAYRKTDFEKVNITCSAQGVYPEPRIILYKEQREKDIIPLMDSVTEAYKTSGLYDAVTSAVLYEEEIEVPTIFHCEFTIPGTTYSQKKKLVYYPGNMESLSSVSRASTQLQWRWLQLYSTLPFCCLNIYCSLKNKIALLFL</sequence>
<dbReference type="SUPFAM" id="SSF48726">
    <property type="entry name" value="Immunoglobulin"/>
    <property type="match status" value="1"/>
</dbReference>
<dbReference type="InterPro" id="IPR007110">
    <property type="entry name" value="Ig-like_dom"/>
</dbReference>
<accession>A0A1B6DGH1</accession>
<evidence type="ECO:0000313" key="3">
    <source>
        <dbReference type="EMBL" id="JAS24787.1"/>
    </source>
</evidence>
<dbReference type="AlphaFoldDB" id="A0A1B6DGH1"/>
<dbReference type="InterPro" id="IPR036179">
    <property type="entry name" value="Ig-like_dom_sf"/>
</dbReference>
<dbReference type="InterPro" id="IPR013783">
    <property type="entry name" value="Ig-like_fold"/>
</dbReference>
<evidence type="ECO:0000256" key="1">
    <source>
        <dbReference type="SAM" id="SignalP"/>
    </source>
</evidence>
<feature type="chain" id="PRO_5008581255" description="Ig-like domain-containing protein" evidence="1">
    <location>
        <begin position="22"/>
        <end position="288"/>
    </location>
</feature>
<keyword evidence="1" id="KW-0732">Signal</keyword>
<gene>
    <name evidence="3" type="ORF">g.3598</name>
</gene>